<sequence length="959" mass="109154">MIISENSPFDTIDQPIRQLAFDQLLDQDRLTYFLYRKLVKQAGLLSIDELCQQYGSVQDFVDRNKGTGKRVASDLVAFLMSLEGNDVLLTVPDKDPDNSPEESLAVWPPEIASLSLELLHRQGLLSNILFNKLFRDAKLQTVGDFHQQFGSITAFRRKTHSVGQKVIQELTAFFENLSQNPAPYLKAIEKEKDIYLPLAYSETDNVIDNFKRVVDDVKQILHTAESKTDRHYACILEYFFIDKPGNRLYTMEEVGVLLQLHKERVRQLKKELVNGFADLVQKTSSELVPKCFLTPALKQQLNTLFEQLKSQFNYVVTETQLLRFFGDEQIPLDDLSGRVIDLLFDMYGINRCGKVETNFTEADFYSLSPEVDHKSFMVTANLLLDVLKDEVVPLNRTDIIIRVNKSLKSYKGQHALKPGKIPHHFVDTALAQLPEIETVAADAEVRYQIRYPFLTSISARAERILFEIGGRRSLSEVIAEMQNRTVLYQLNDNFEEPSIRSLMLAGNGRVRSHGKLGIYEWVSKEIQPAVNAQSRVELVKMAIENKGEAASLTEIEQYVNAHLTAIDAEDFHNVKSTSATISYLIGKGELIRLARGNYILKNWGPRYAEQVATSPVRNPKGQGRAELIDLLSKSPDQTMPQRVVFRQLLAAGYKRSTVNSTLFRNPMLELFKENNISLVRLKTNYTDFYKTLQQDQVLISLTDLLLNTKTQTLPLPVIIQKLQKEFSFLKGQKSVFYKIVSANPHLFEKSESIGGQKSVTLLAMPKSSDVSFEPTEHWPDLKNQLIEKLTPRLSGMLVHSLDETLDVFFNVAILTTDEADLEALDLLPAFIWKFFSGMADEHFEHSLVREIATSIEPYLLKILYLTAPAQYQAYQSGQTKGLGQLRYLLNRVQFGHSQRLRDAFSMAKRTRDSAAHTARSWSSAERSERVIACLVQMLYSVHAYFSQLRSFATSRELVA</sequence>
<comment type="caution">
    <text evidence="1">The sequence shown here is derived from an EMBL/GenBank/DDBJ whole genome shotgun (WGS) entry which is preliminary data.</text>
</comment>
<dbReference type="Proteomes" id="UP001597512">
    <property type="component" value="Unassembled WGS sequence"/>
</dbReference>
<protein>
    <submittedName>
        <fullName evidence="1">Uncharacterized protein</fullName>
    </submittedName>
</protein>
<name>A0ABW6AP10_9BACT</name>
<accession>A0ABW6AP10</accession>
<evidence type="ECO:0000313" key="1">
    <source>
        <dbReference type="EMBL" id="MFD2936153.1"/>
    </source>
</evidence>
<organism evidence="1 2">
    <name type="scientific">Spirosoma flavum</name>
    <dbReference type="NCBI Taxonomy" id="2048557"/>
    <lineage>
        <taxon>Bacteria</taxon>
        <taxon>Pseudomonadati</taxon>
        <taxon>Bacteroidota</taxon>
        <taxon>Cytophagia</taxon>
        <taxon>Cytophagales</taxon>
        <taxon>Cytophagaceae</taxon>
        <taxon>Spirosoma</taxon>
    </lineage>
</organism>
<keyword evidence="2" id="KW-1185">Reference proteome</keyword>
<gene>
    <name evidence="1" type="ORF">ACFS25_20385</name>
</gene>
<dbReference type="EMBL" id="JBHUOM010000022">
    <property type="protein sequence ID" value="MFD2936153.1"/>
    <property type="molecule type" value="Genomic_DNA"/>
</dbReference>
<evidence type="ECO:0000313" key="2">
    <source>
        <dbReference type="Proteomes" id="UP001597512"/>
    </source>
</evidence>
<reference evidence="2" key="1">
    <citation type="journal article" date="2019" name="Int. J. Syst. Evol. Microbiol.">
        <title>The Global Catalogue of Microorganisms (GCM) 10K type strain sequencing project: providing services to taxonomists for standard genome sequencing and annotation.</title>
        <authorList>
            <consortium name="The Broad Institute Genomics Platform"/>
            <consortium name="The Broad Institute Genome Sequencing Center for Infectious Disease"/>
            <person name="Wu L."/>
            <person name="Ma J."/>
        </authorList>
    </citation>
    <scope>NUCLEOTIDE SEQUENCE [LARGE SCALE GENOMIC DNA]</scope>
    <source>
        <strain evidence="2">KCTC 52490</strain>
    </source>
</reference>
<proteinExistence type="predicted"/>
<dbReference type="RefSeq" id="WP_381504705.1">
    <property type="nucleotide sequence ID" value="NZ_JBHUOM010000022.1"/>
</dbReference>